<sequence length="152" mass="15995">MPALSLGPVLSTTARRAIGINVTNSASVTDVANVAALGLEVVCAWPVSGQYGPGSRILYYVLIAACVLARKAEWIKNACLAAALLLPAVASLHAIVLAAFHQDGAVDLDIYGAFQLCAIGILVAPVTVRLSRTYFYEPGRNIIFLWTGLILA</sequence>
<dbReference type="EMBL" id="SRPY01001578">
    <property type="protein sequence ID" value="KAG5912804.1"/>
    <property type="molecule type" value="Genomic_DNA"/>
</dbReference>
<evidence type="ECO:0000313" key="3">
    <source>
        <dbReference type="Proteomes" id="UP000811619"/>
    </source>
</evidence>
<dbReference type="Proteomes" id="UP000811619">
    <property type="component" value="Unassembled WGS sequence"/>
</dbReference>
<keyword evidence="1" id="KW-0812">Transmembrane</keyword>
<organism evidence="2 3">
    <name type="scientific">Claviceps africana</name>
    <dbReference type="NCBI Taxonomy" id="83212"/>
    <lineage>
        <taxon>Eukaryota</taxon>
        <taxon>Fungi</taxon>
        <taxon>Dikarya</taxon>
        <taxon>Ascomycota</taxon>
        <taxon>Pezizomycotina</taxon>
        <taxon>Sordariomycetes</taxon>
        <taxon>Hypocreomycetidae</taxon>
        <taxon>Hypocreales</taxon>
        <taxon>Clavicipitaceae</taxon>
        <taxon>Claviceps</taxon>
    </lineage>
</organism>
<feature type="transmembrane region" description="Helical" evidence="1">
    <location>
        <begin position="112"/>
        <end position="130"/>
    </location>
</feature>
<accession>A0A8K0IZ79</accession>
<feature type="transmembrane region" description="Helical" evidence="1">
    <location>
        <begin position="57"/>
        <end position="72"/>
    </location>
</feature>
<keyword evidence="1" id="KW-1133">Transmembrane helix</keyword>
<evidence type="ECO:0000256" key="1">
    <source>
        <dbReference type="SAM" id="Phobius"/>
    </source>
</evidence>
<evidence type="ECO:0000313" key="2">
    <source>
        <dbReference type="EMBL" id="KAG5912804.1"/>
    </source>
</evidence>
<reference evidence="2" key="1">
    <citation type="journal article" date="2020" name="bioRxiv">
        <title>Whole genome comparisons of ergot fungi reveals the divergence and evolution of species within the genus Claviceps are the result of varying mechanisms driving genome evolution and host range expansion.</title>
        <authorList>
            <person name="Wyka S.A."/>
            <person name="Mondo S.J."/>
            <person name="Liu M."/>
            <person name="Dettman J."/>
            <person name="Nalam V."/>
            <person name="Broders K.D."/>
        </authorList>
    </citation>
    <scope>NUCLEOTIDE SEQUENCE</scope>
    <source>
        <strain evidence="2">CCC 489</strain>
    </source>
</reference>
<keyword evidence="3" id="KW-1185">Reference proteome</keyword>
<name>A0A8K0IZ79_9HYPO</name>
<feature type="transmembrane region" description="Helical" evidence="1">
    <location>
        <begin position="79"/>
        <end position="100"/>
    </location>
</feature>
<dbReference type="OrthoDB" id="3021074at2759"/>
<feature type="non-terminal residue" evidence="2">
    <location>
        <position position="1"/>
    </location>
</feature>
<gene>
    <name evidence="2" type="ORF">E4U42_001804</name>
</gene>
<dbReference type="AlphaFoldDB" id="A0A8K0IZ79"/>
<proteinExistence type="predicted"/>
<comment type="caution">
    <text evidence="2">The sequence shown here is derived from an EMBL/GenBank/DDBJ whole genome shotgun (WGS) entry which is preliminary data.</text>
</comment>
<keyword evidence="1" id="KW-0472">Membrane</keyword>
<protein>
    <submittedName>
        <fullName evidence="2">Uncharacterized protein</fullName>
    </submittedName>
</protein>